<dbReference type="EMBL" id="MT144702">
    <property type="protein sequence ID" value="QJH97795.1"/>
    <property type="molecule type" value="Genomic_DNA"/>
</dbReference>
<protein>
    <recommendedName>
        <fullName evidence="4">Holin</fullName>
    </recommendedName>
</protein>
<name>A0A6H1ZDR6_9ZZZZ</name>
<evidence type="ECO:0000313" key="2">
    <source>
        <dbReference type="EMBL" id="QJA46053.1"/>
    </source>
</evidence>
<feature type="transmembrane region" description="Helical" evidence="1">
    <location>
        <begin position="6"/>
        <end position="23"/>
    </location>
</feature>
<dbReference type="EMBL" id="MT144002">
    <property type="protein sequence ID" value="QJA46053.1"/>
    <property type="molecule type" value="Genomic_DNA"/>
</dbReference>
<reference evidence="2" key="1">
    <citation type="submission" date="2020-03" db="EMBL/GenBank/DDBJ databases">
        <title>The deep terrestrial virosphere.</title>
        <authorList>
            <person name="Holmfeldt K."/>
            <person name="Nilsson E."/>
            <person name="Simone D."/>
            <person name="Lopez-Fernandez M."/>
            <person name="Wu X."/>
            <person name="de Brujin I."/>
            <person name="Lundin D."/>
            <person name="Andersson A."/>
            <person name="Bertilsson S."/>
            <person name="Dopson M."/>
        </authorList>
    </citation>
    <scope>NUCLEOTIDE SEQUENCE</scope>
    <source>
        <strain evidence="2">TM448A00312</strain>
        <strain evidence="3">TM448B01090</strain>
    </source>
</reference>
<accession>A0A6H1ZDR6</accession>
<dbReference type="AlphaFoldDB" id="A0A6H1ZDR6"/>
<evidence type="ECO:0000313" key="3">
    <source>
        <dbReference type="EMBL" id="QJH97795.1"/>
    </source>
</evidence>
<evidence type="ECO:0000256" key="1">
    <source>
        <dbReference type="SAM" id="Phobius"/>
    </source>
</evidence>
<proteinExistence type="predicted"/>
<sequence length="91" mass="10580">MDITQFAELGGLGASLVVLYLIVKMFINRIKEKDELFISRIKEKDELFTNIVSNHINHSTEVQQKFTDKLEENTKSNHELLNFLRSQNGKK</sequence>
<keyword evidence="1" id="KW-0812">Transmembrane</keyword>
<gene>
    <name evidence="2" type="ORF">TM448A00312_0011</name>
    <name evidence="3" type="ORF">TM448B01090_0006</name>
</gene>
<keyword evidence="1" id="KW-1133">Transmembrane helix</keyword>
<organism evidence="2">
    <name type="scientific">viral metagenome</name>
    <dbReference type="NCBI Taxonomy" id="1070528"/>
    <lineage>
        <taxon>unclassified sequences</taxon>
        <taxon>metagenomes</taxon>
        <taxon>organismal metagenomes</taxon>
    </lineage>
</organism>
<keyword evidence="1" id="KW-0472">Membrane</keyword>
<evidence type="ECO:0008006" key="4">
    <source>
        <dbReference type="Google" id="ProtNLM"/>
    </source>
</evidence>